<dbReference type="SUPFAM" id="SSF48452">
    <property type="entry name" value="TPR-like"/>
    <property type="match status" value="1"/>
</dbReference>
<dbReference type="OrthoDB" id="6399948at2"/>
<proteinExistence type="predicted"/>
<dbReference type="EMBL" id="SMLG01000002">
    <property type="protein sequence ID" value="TDE46055.1"/>
    <property type="molecule type" value="Genomic_DNA"/>
</dbReference>
<dbReference type="InterPro" id="IPR006994">
    <property type="entry name" value="TCF25/Rqc1"/>
</dbReference>
<evidence type="ECO:0000313" key="1">
    <source>
        <dbReference type="EMBL" id="TDE46055.1"/>
    </source>
</evidence>
<dbReference type="AlphaFoldDB" id="A0A4R5FB07"/>
<evidence type="ECO:0008006" key="3">
    <source>
        <dbReference type="Google" id="ProtNLM"/>
    </source>
</evidence>
<sequence length="293" mass="34997">MGIMCSLNQISLIKYMLKTLERPIIKRFNETDWEFINPESYDNEIVADEFWKAVEILDYDDKRAEDVFKKLIEKYPFYIDAYVHLSIAFRNQKKTFESLLTAEKAYNISRECLPKEFNSKKHKIIWSWLENRPFLRAYLNYALESIEHKNYEIAISVLKDILNFNENDNQGIRYTLLETYLKLKNFDKAKKIIKKYKDDFSIEFKFGEVALAVLDGNTKKADILLKEAIQTNNFFIDEIKKEKHIKPAPYRIPGEPFFDAGIPIGSVQQAYEYWSRNKDLYKNKKIIEYFKYK</sequence>
<protein>
    <recommendedName>
        <fullName evidence="3">Tetratricopeptide repeat-containing protein</fullName>
    </recommendedName>
</protein>
<comment type="caution">
    <text evidence="1">The sequence shown here is derived from an EMBL/GenBank/DDBJ whole genome shotgun (WGS) entry which is preliminary data.</text>
</comment>
<evidence type="ECO:0000313" key="2">
    <source>
        <dbReference type="Proteomes" id="UP000294814"/>
    </source>
</evidence>
<name>A0A4R5FB07_9FLAO</name>
<dbReference type="Proteomes" id="UP000294814">
    <property type="component" value="Unassembled WGS sequence"/>
</dbReference>
<gene>
    <name evidence="1" type="ORF">E0I26_05055</name>
</gene>
<dbReference type="Gene3D" id="1.25.40.10">
    <property type="entry name" value="Tetratricopeptide repeat domain"/>
    <property type="match status" value="1"/>
</dbReference>
<accession>A0A4R5FB07</accession>
<organism evidence="1 2">
    <name type="scientific">Flavobacterium rhamnosiphilum</name>
    <dbReference type="NCBI Taxonomy" id="2541724"/>
    <lineage>
        <taxon>Bacteria</taxon>
        <taxon>Pseudomonadati</taxon>
        <taxon>Bacteroidota</taxon>
        <taxon>Flavobacteriia</taxon>
        <taxon>Flavobacteriales</taxon>
        <taxon>Flavobacteriaceae</taxon>
        <taxon>Flavobacterium</taxon>
    </lineage>
</organism>
<dbReference type="Pfam" id="PF04910">
    <property type="entry name" value="Tcf25"/>
    <property type="match status" value="1"/>
</dbReference>
<dbReference type="InterPro" id="IPR011990">
    <property type="entry name" value="TPR-like_helical_dom_sf"/>
</dbReference>
<reference evidence="1 2" key="1">
    <citation type="submission" date="2019-03" db="EMBL/GenBank/DDBJ databases">
        <title>Novel species of Flavobacterium.</title>
        <authorList>
            <person name="Liu Q."/>
            <person name="Xin Y.-H."/>
        </authorList>
    </citation>
    <scope>NUCLEOTIDE SEQUENCE [LARGE SCALE GENOMIC DNA]</scope>
    <source>
        <strain evidence="1 2">LB3P52</strain>
    </source>
</reference>
<keyword evidence="2" id="KW-1185">Reference proteome</keyword>